<feature type="coiled-coil region" evidence="1">
    <location>
        <begin position="91"/>
        <end position="118"/>
    </location>
</feature>
<gene>
    <name evidence="2" type="ORF">GCM10023336_62720</name>
</gene>
<keyword evidence="1" id="KW-0175">Coiled coil</keyword>
<accession>A0ABP9LAK6</accession>
<evidence type="ECO:0000313" key="3">
    <source>
        <dbReference type="Proteomes" id="UP001500124"/>
    </source>
</evidence>
<evidence type="ECO:0000256" key="1">
    <source>
        <dbReference type="SAM" id="Coils"/>
    </source>
</evidence>
<dbReference type="EMBL" id="BAABKC010000111">
    <property type="protein sequence ID" value="GAA5074531.1"/>
    <property type="molecule type" value="Genomic_DNA"/>
</dbReference>
<keyword evidence="3" id="KW-1185">Reference proteome</keyword>
<feature type="coiled-coil region" evidence="1">
    <location>
        <begin position="166"/>
        <end position="193"/>
    </location>
</feature>
<comment type="caution">
    <text evidence="2">The sequence shown here is derived from an EMBL/GenBank/DDBJ whole genome shotgun (WGS) entry which is preliminary data.</text>
</comment>
<sequence>MGYLRKRSFLIFHDPDAPAEEKTLDQQEITAIEAAHEAGKNDRVEALIRAKLGIEPPKLHTKREQTEALRNLAEEEDISVFDLVTEDVLVAAIVEQRKQELARELEGADEEEAKELKAEAEGTLDPAAILAQLPTDEEERLGDLRSLAAEEDISVPDLATGDVLVAAIVEQRKQELARELEGADEEEAKELKAEAEGTLDPAAILAQFPTDEAVVKAAEEAAAERVGGPDGAPWRAIVQAVQDESIVDENAFKQYLRTTFPDTNQQYLRSFAWDVYGIVTSRAKLPDLTYRPERTSESTVRFRDGRTDRLGINSHLGESRWDHEKNQTVATGQTAATLWVKIADGAWCKDGNWGGRLQVTCATAQGQWIDSSDGWVRPQPAKGDPVTFYDMGPYYEIWQKDRETGRPLTVQDGYLRFMQAATPGKFNLQDSTWD</sequence>
<proteinExistence type="predicted"/>
<protein>
    <submittedName>
        <fullName evidence="2">Uncharacterized protein</fullName>
    </submittedName>
</protein>
<reference evidence="3" key="1">
    <citation type="journal article" date="2019" name="Int. J. Syst. Evol. Microbiol.">
        <title>The Global Catalogue of Microorganisms (GCM) 10K type strain sequencing project: providing services to taxonomists for standard genome sequencing and annotation.</title>
        <authorList>
            <consortium name="The Broad Institute Genomics Platform"/>
            <consortium name="The Broad Institute Genome Sequencing Center for Infectious Disease"/>
            <person name="Wu L."/>
            <person name="Ma J."/>
        </authorList>
    </citation>
    <scope>NUCLEOTIDE SEQUENCE [LARGE SCALE GENOMIC DNA]</scope>
    <source>
        <strain evidence="3">JCM 18410</strain>
    </source>
</reference>
<organism evidence="2 3">
    <name type="scientific">Streptomyces similanensis</name>
    <dbReference type="NCBI Taxonomy" id="1274988"/>
    <lineage>
        <taxon>Bacteria</taxon>
        <taxon>Bacillati</taxon>
        <taxon>Actinomycetota</taxon>
        <taxon>Actinomycetes</taxon>
        <taxon>Kitasatosporales</taxon>
        <taxon>Streptomycetaceae</taxon>
        <taxon>Streptomyces</taxon>
    </lineage>
</organism>
<name>A0ABP9LAK6_9ACTN</name>
<dbReference type="Proteomes" id="UP001500124">
    <property type="component" value="Unassembled WGS sequence"/>
</dbReference>
<dbReference type="RefSeq" id="WP_345671409.1">
    <property type="nucleotide sequence ID" value="NZ_BAABKC010000111.1"/>
</dbReference>
<evidence type="ECO:0000313" key="2">
    <source>
        <dbReference type="EMBL" id="GAA5074531.1"/>
    </source>
</evidence>